<dbReference type="EMBL" id="OMOD01000014">
    <property type="protein sequence ID" value="SPF32930.1"/>
    <property type="molecule type" value="Genomic_DNA"/>
</dbReference>
<protein>
    <submittedName>
        <fullName evidence="1">Uncharacterized protein</fullName>
    </submittedName>
</protein>
<reference evidence="2" key="1">
    <citation type="submission" date="2018-02" db="EMBL/GenBank/DDBJ databases">
        <authorList>
            <person name="Hausmann B."/>
        </authorList>
    </citation>
    <scope>NUCLEOTIDE SEQUENCE [LARGE SCALE GENOMIC DNA]</scope>
    <source>
        <strain evidence="2">Peat soil MAG SbA1</strain>
    </source>
</reference>
<dbReference type="AlphaFoldDB" id="A0A2U3K066"/>
<sequence length="61" mass="6716">MDEGRKRVIGIMAAILASLHMQTADDLFGTPQGSPRTDKLIDASIQWAERIMRKIDGAFGN</sequence>
<proteinExistence type="predicted"/>
<evidence type="ECO:0000313" key="2">
    <source>
        <dbReference type="Proteomes" id="UP000238701"/>
    </source>
</evidence>
<accession>A0A2U3K066</accession>
<evidence type="ECO:0000313" key="1">
    <source>
        <dbReference type="EMBL" id="SPF32930.1"/>
    </source>
</evidence>
<name>A0A2U3K066_9BACT</name>
<organism evidence="1 2">
    <name type="scientific">Candidatus Sulfotelmatobacter kueseliae</name>
    <dbReference type="NCBI Taxonomy" id="2042962"/>
    <lineage>
        <taxon>Bacteria</taxon>
        <taxon>Pseudomonadati</taxon>
        <taxon>Acidobacteriota</taxon>
        <taxon>Terriglobia</taxon>
        <taxon>Terriglobales</taxon>
        <taxon>Candidatus Korobacteraceae</taxon>
        <taxon>Candidatus Sulfotelmatobacter</taxon>
    </lineage>
</organism>
<gene>
    <name evidence="1" type="ORF">SBA1_1100005</name>
</gene>
<dbReference type="Proteomes" id="UP000238701">
    <property type="component" value="Unassembled WGS sequence"/>
</dbReference>